<dbReference type="Pfam" id="PF00293">
    <property type="entry name" value="NUDIX"/>
    <property type="match status" value="1"/>
</dbReference>
<dbReference type="InterPro" id="IPR039989">
    <property type="entry name" value="NUDT9"/>
</dbReference>
<dbReference type="OrthoDB" id="9972248at2759"/>
<dbReference type="VEuPathDB" id="VectorBase:HLOH_046834"/>
<feature type="domain" description="Nudix hydrolase" evidence="2">
    <location>
        <begin position="118"/>
        <end position="273"/>
    </location>
</feature>
<dbReference type="PANTHER" id="PTHR13030">
    <property type="entry name" value="NUDIX HYDROLASE"/>
    <property type="match status" value="1"/>
</dbReference>
<evidence type="ECO:0000313" key="3">
    <source>
        <dbReference type="EMBL" id="KAH9371209.1"/>
    </source>
</evidence>
<evidence type="ECO:0000259" key="2">
    <source>
        <dbReference type="PROSITE" id="PS51462"/>
    </source>
</evidence>
<organism evidence="3 4">
    <name type="scientific">Haemaphysalis longicornis</name>
    <name type="common">Bush tick</name>
    <dbReference type="NCBI Taxonomy" id="44386"/>
    <lineage>
        <taxon>Eukaryota</taxon>
        <taxon>Metazoa</taxon>
        <taxon>Ecdysozoa</taxon>
        <taxon>Arthropoda</taxon>
        <taxon>Chelicerata</taxon>
        <taxon>Arachnida</taxon>
        <taxon>Acari</taxon>
        <taxon>Parasitiformes</taxon>
        <taxon>Ixodida</taxon>
        <taxon>Ixodoidea</taxon>
        <taxon>Ixodidae</taxon>
        <taxon>Haemaphysalinae</taxon>
        <taxon>Haemaphysalis</taxon>
    </lineage>
</organism>
<sequence>MRVHTKCRGAAYPGTDVQRLHVPDDKVAWTTQWDEYEPPSYSIPGLASKPWADPEIGADFCPSWNSLDGSVDRRSHEGPYAVVNGRPQNPHGRTGLSGRGRLGRWGPNHAADPLVTRWKRDAGGDVVVSSCSRLPVLQFVAIARRDSGEWAIPGGMVDPGELVSTTLRREFCEEAMNSLCLKEPDRRRLEESLEAFFSEGVEVYKGYVDDPRNTDNAWMETVAYNFHDDSGDIVGQFSLEAGDDAAKVRWADIDKELRLYASHSDLVHKVVQRLKAHLVKCCVHLFGLTLQKERFFPMVRM</sequence>
<comment type="caution">
    <text evidence="3">The sequence shown here is derived from an EMBL/GenBank/DDBJ whole genome shotgun (WGS) entry which is preliminary data.</text>
</comment>
<dbReference type="Gene3D" id="3.90.79.10">
    <property type="entry name" value="Nucleoside Triphosphate Pyrophosphohydrolase"/>
    <property type="match status" value="1"/>
</dbReference>
<protein>
    <recommendedName>
        <fullName evidence="2">Nudix hydrolase domain-containing protein</fullName>
    </recommendedName>
</protein>
<proteinExistence type="predicted"/>
<dbReference type="PROSITE" id="PS51462">
    <property type="entry name" value="NUDIX"/>
    <property type="match status" value="1"/>
</dbReference>
<reference evidence="3 4" key="1">
    <citation type="journal article" date="2020" name="Cell">
        <title>Large-Scale Comparative Analyses of Tick Genomes Elucidate Their Genetic Diversity and Vector Capacities.</title>
        <authorList>
            <consortium name="Tick Genome and Microbiome Consortium (TIGMIC)"/>
            <person name="Jia N."/>
            <person name="Wang J."/>
            <person name="Shi W."/>
            <person name="Du L."/>
            <person name="Sun Y."/>
            <person name="Zhan W."/>
            <person name="Jiang J.F."/>
            <person name="Wang Q."/>
            <person name="Zhang B."/>
            <person name="Ji P."/>
            <person name="Bell-Sakyi L."/>
            <person name="Cui X.M."/>
            <person name="Yuan T.T."/>
            <person name="Jiang B.G."/>
            <person name="Yang W.F."/>
            <person name="Lam T.T."/>
            <person name="Chang Q.C."/>
            <person name="Ding S.J."/>
            <person name="Wang X.J."/>
            <person name="Zhu J.G."/>
            <person name="Ruan X.D."/>
            <person name="Zhao L."/>
            <person name="Wei J.T."/>
            <person name="Ye R.Z."/>
            <person name="Que T.C."/>
            <person name="Du C.H."/>
            <person name="Zhou Y.H."/>
            <person name="Cheng J.X."/>
            <person name="Dai P.F."/>
            <person name="Guo W.B."/>
            <person name="Han X.H."/>
            <person name="Huang E.J."/>
            <person name="Li L.F."/>
            <person name="Wei W."/>
            <person name="Gao Y.C."/>
            <person name="Liu J.Z."/>
            <person name="Shao H.Z."/>
            <person name="Wang X."/>
            <person name="Wang C.C."/>
            <person name="Yang T.C."/>
            <person name="Huo Q.B."/>
            <person name="Li W."/>
            <person name="Chen H.Y."/>
            <person name="Chen S.E."/>
            <person name="Zhou L.G."/>
            <person name="Ni X.B."/>
            <person name="Tian J.H."/>
            <person name="Sheng Y."/>
            <person name="Liu T."/>
            <person name="Pan Y.S."/>
            <person name="Xia L.Y."/>
            <person name="Li J."/>
            <person name="Zhao F."/>
            <person name="Cao W.C."/>
        </authorList>
    </citation>
    <scope>NUCLEOTIDE SEQUENCE [LARGE SCALE GENOMIC DNA]</scope>
    <source>
        <strain evidence="3">HaeL-2018</strain>
    </source>
</reference>
<gene>
    <name evidence="3" type="ORF">HPB48_010892</name>
</gene>
<dbReference type="FunFam" id="3.90.79.10:FF:000021">
    <property type="entry name" value="ADP-ribose pyrophosphatase, mitochondrial isoform X1"/>
    <property type="match status" value="1"/>
</dbReference>
<evidence type="ECO:0000313" key="4">
    <source>
        <dbReference type="Proteomes" id="UP000821853"/>
    </source>
</evidence>
<feature type="region of interest" description="Disordered" evidence="1">
    <location>
        <begin position="80"/>
        <end position="107"/>
    </location>
</feature>
<name>A0A9J6G918_HAELO</name>
<keyword evidence="4" id="KW-1185">Reference proteome</keyword>
<dbReference type="PANTHER" id="PTHR13030:SF8">
    <property type="entry name" value="ADP-RIBOSE PYROPHOSPHATASE, MITOCHONDRIAL"/>
    <property type="match status" value="1"/>
</dbReference>
<dbReference type="Pfam" id="PF25969">
    <property type="entry name" value="NUDT9_N"/>
    <property type="match status" value="1"/>
</dbReference>
<dbReference type="Proteomes" id="UP000821853">
    <property type="component" value="Chromosome 3"/>
</dbReference>
<dbReference type="EMBL" id="JABSTR010000005">
    <property type="protein sequence ID" value="KAH9371209.1"/>
    <property type="molecule type" value="Genomic_DNA"/>
</dbReference>
<dbReference type="CDD" id="cd03670">
    <property type="entry name" value="NUDIX_ADPRase_Nudt9"/>
    <property type="match status" value="1"/>
</dbReference>
<dbReference type="InterPro" id="IPR000086">
    <property type="entry name" value="NUDIX_hydrolase_dom"/>
</dbReference>
<dbReference type="GO" id="GO:0047631">
    <property type="term" value="F:ADP-ribose diphosphatase activity"/>
    <property type="evidence" value="ECO:0007669"/>
    <property type="project" value="InterPro"/>
</dbReference>
<accession>A0A9J6G918</accession>
<evidence type="ECO:0000256" key="1">
    <source>
        <dbReference type="SAM" id="MobiDB-lite"/>
    </source>
</evidence>
<dbReference type="SUPFAM" id="SSF55811">
    <property type="entry name" value="Nudix"/>
    <property type="match status" value="1"/>
</dbReference>
<dbReference type="InterPro" id="IPR015797">
    <property type="entry name" value="NUDIX_hydrolase-like_dom_sf"/>
</dbReference>
<dbReference type="OMA" id="VQVYQGY"/>
<dbReference type="AlphaFoldDB" id="A0A9J6G918"/>